<dbReference type="STRING" id="1210086.GCA_001613105_06240"/>
<comment type="cofactor">
    <cofactor evidence="1">
        <name>FAD</name>
        <dbReference type="ChEBI" id="CHEBI:57692"/>
    </cofactor>
</comment>
<dbReference type="RefSeq" id="WP_068005380.1">
    <property type="nucleotide sequence ID" value="NZ_QQBC01000016.1"/>
</dbReference>
<dbReference type="GO" id="GO:0016491">
    <property type="term" value="F:oxidoreductase activity"/>
    <property type="evidence" value="ECO:0007669"/>
    <property type="project" value="UniProtKB-KW"/>
</dbReference>
<evidence type="ECO:0000256" key="4">
    <source>
        <dbReference type="ARBA" id="ARBA00022827"/>
    </source>
</evidence>
<keyword evidence="7" id="KW-0378">Hydrolase</keyword>
<keyword evidence="8" id="KW-1185">Reference proteome</keyword>
<dbReference type="Gene3D" id="3.40.50.1820">
    <property type="entry name" value="alpha/beta hydrolase"/>
    <property type="match status" value="1"/>
</dbReference>
<dbReference type="PANTHER" id="PTHR47470:SF1">
    <property type="entry name" value="FAD-DEPENDENT OXIDOREDUCTASE 2 FAD BINDING DOMAIN-CONTAINING PROTEIN"/>
    <property type="match status" value="1"/>
</dbReference>
<dbReference type="InterPro" id="IPR052542">
    <property type="entry name" value="Cholesterol_Oxidase"/>
</dbReference>
<feature type="domain" description="AB hydrolase-1" evidence="6">
    <location>
        <begin position="45"/>
        <end position="135"/>
    </location>
</feature>
<evidence type="ECO:0000256" key="3">
    <source>
        <dbReference type="ARBA" id="ARBA00022630"/>
    </source>
</evidence>
<dbReference type="EMBL" id="QQBC01000016">
    <property type="protein sequence ID" value="RDI60355.1"/>
    <property type="molecule type" value="Genomic_DNA"/>
</dbReference>
<dbReference type="PANTHER" id="PTHR47470">
    <property type="entry name" value="CHOLESTEROL OXIDASE"/>
    <property type="match status" value="1"/>
</dbReference>
<evidence type="ECO:0000256" key="2">
    <source>
        <dbReference type="ARBA" id="ARBA00010790"/>
    </source>
</evidence>
<evidence type="ECO:0000313" key="8">
    <source>
        <dbReference type="Proteomes" id="UP000254869"/>
    </source>
</evidence>
<sequence>MTPVLPLPARYGDPGIEDISLRVGDGTQLTLRRVTTGARPVEDRPAVLLLHGHTASSDMFRLPETRNLSDTLVDAGYEPWLLDWRGSCRLPYNHNGSRFTYDDVALYDIPEAVAHIRSRIGDRPLFVVAHCIGALSLSMSLAAGLVPGLAGVVAQGVFLTPKMSGGARLRMSVGTELMRSRIDHLPTDFRQVGMWSRYTPIFALTGRRGNCPDPTCRLLQNSWGLGGALYNHDNLDPRTHNRLPELLGPAPLWILPHLRRVELAHSMLRWNDGDDRYRALPENALDHADRIDCPVLLLSGSENRFWHDSNKLCHEVLTTRHPQLDVSYAEVPGYGHLDTFIGRGAALDVFGHILRFLSDHH</sequence>
<dbReference type="InterPro" id="IPR029058">
    <property type="entry name" value="AB_hydrolase_fold"/>
</dbReference>
<protein>
    <submittedName>
        <fullName evidence="7">Alpha-beta hydrolase superfamily lysophospholipase</fullName>
    </submittedName>
</protein>
<proteinExistence type="inferred from homology"/>
<keyword evidence="4" id="KW-0274">FAD</keyword>
<gene>
    <name evidence="7" type="ORF">DFR76_11689</name>
</gene>
<comment type="similarity">
    <text evidence="2">Belongs to the GMC oxidoreductase family.</text>
</comment>
<evidence type="ECO:0000256" key="5">
    <source>
        <dbReference type="ARBA" id="ARBA00023002"/>
    </source>
</evidence>
<name>A0A370HQ11_9NOCA</name>
<keyword evidence="3" id="KW-0285">Flavoprotein</keyword>
<organism evidence="7 8">
    <name type="scientific">Nocardia pseudobrasiliensis</name>
    <dbReference type="NCBI Taxonomy" id="45979"/>
    <lineage>
        <taxon>Bacteria</taxon>
        <taxon>Bacillati</taxon>
        <taxon>Actinomycetota</taxon>
        <taxon>Actinomycetes</taxon>
        <taxon>Mycobacteriales</taxon>
        <taxon>Nocardiaceae</taxon>
        <taxon>Nocardia</taxon>
    </lineage>
</organism>
<dbReference type="SUPFAM" id="SSF53474">
    <property type="entry name" value="alpha/beta-Hydrolases"/>
    <property type="match status" value="1"/>
</dbReference>
<dbReference type="GO" id="GO:0016787">
    <property type="term" value="F:hydrolase activity"/>
    <property type="evidence" value="ECO:0007669"/>
    <property type="project" value="UniProtKB-KW"/>
</dbReference>
<dbReference type="Proteomes" id="UP000254869">
    <property type="component" value="Unassembled WGS sequence"/>
</dbReference>
<keyword evidence="5" id="KW-0560">Oxidoreductase</keyword>
<comment type="caution">
    <text evidence="7">The sequence shown here is derived from an EMBL/GenBank/DDBJ whole genome shotgun (WGS) entry which is preliminary data.</text>
</comment>
<evidence type="ECO:0000313" key="7">
    <source>
        <dbReference type="EMBL" id="RDI60355.1"/>
    </source>
</evidence>
<dbReference type="InterPro" id="IPR000073">
    <property type="entry name" value="AB_hydrolase_1"/>
</dbReference>
<reference evidence="7 8" key="1">
    <citation type="submission" date="2018-07" db="EMBL/GenBank/DDBJ databases">
        <title>Genomic Encyclopedia of Type Strains, Phase IV (KMG-IV): sequencing the most valuable type-strain genomes for metagenomic binning, comparative biology and taxonomic classification.</title>
        <authorList>
            <person name="Goeker M."/>
        </authorList>
    </citation>
    <scope>NUCLEOTIDE SEQUENCE [LARGE SCALE GENOMIC DNA]</scope>
    <source>
        <strain evidence="7 8">DSM 44290</strain>
    </source>
</reference>
<dbReference type="AlphaFoldDB" id="A0A370HQ11"/>
<evidence type="ECO:0000256" key="1">
    <source>
        <dbReference type="ARBA" id="ARBA00001974"/>
    </source>
</evidence>
<evidence type="ECO:0000259" key="6">
    <source>
        <dbReference type="Pfam" id="PF00561"/>
    </source>
</evidence>
<dbReference type="Pfam" id="PF00561">
    <property type="entry name" value="Abhydrolase_1"/>
    <property type="match status" value="1"/>
</dbReference>
<accession>A0A370HQ11</accession>